<comment type="subcellular location">
    <subcellularLocation>
        <location evidence="1">Cytoplasm</location>
    </subcellularLocation>
</comment>
<feature type="modified residue" description="4-aspartylphosphate" evidence="8">
    <location>
        <position position="55"/>
    </location>
</feature>
<dbReference type="RefSeq" id="WP_110001824.1">
    <property type="nucleotide sequence ID" value="NZ_QGTZ01000015.1"/>
</dbReference>
<keyword evidence="4" id="KW-0902">Two-component regulatory system</keyword>
<dbReference type="EMBL" id="QGTZ01000015">
    <property type="protein sequence ID" value="PWW34325.1"/>
    <property type="molecule type" value="Genomic_DNA"/>
</dbReference>
<dbReference type="PROSITE" id="PS01124">
    <property type="entry name" value="HTH_ARAC_FAMILY_2"/>
    <property type="match status" value="1"/>
</dbReference>
<evidence type="ECO:0000256" key="1">
    <source>
        <dbReference type="ARBA" id="ARBA00004496"/>
    </source>
</evidence>
<dbReference type="SUPFAM" id="SSF46689">
    <property type="entry name" value="Homeodomain-like"/>
    <property type="match status" value="2"/>
</dbReference>
<dbReference type="PANTHER" id="PTHR42713:SF3">
    <property type="entry name" value="TRANSCRIPTIONAL REGULATORY PROTEIN HPTR"/>
    <property type="match status" value="1"/>
</dbReference>
<proteinExistence type="predicted"/>
<dbReference type="PRINTS" id="PR00032">
    <property type="entry name" value="HTHARAC"/>
</dbReference>
<evidence type="ECO:0000256" key="6">
    <source>
        <dbReference type="ARBA" id="ARBA00023125"/>
    </source>
</evidence>
<dbReference type="InterPro" id="IPR001789">
    <property type="entry name" value="Sig_transdc_resp-reg_receiver"/>
</dbReference>
<dbReference type="Proteomes" id="UP000248827">
    <property type="component" value="Unassembled WGS sequence"/>
</dbReference>
<gene>
    <name evidence="12" type="ORF">DET54_104367</name>
    <name evidence="11" type="ORF">DET56_11537</name>
</gene>
<dbReference type="Proteomes" id="UP000247078">
    <property type="component" value="Unassembled WGS sequence"/>
</dbReference>
<dbReference type="InterPro" id="IPR018060">
    <property type="entry name" value="HTH_AraC"/>
</dbReference>
<evidence type="ECO:0000256" key="7">
    <source>
        <dbReference type="ARBA" id="ARBA00023163"/>
    </source>
</evidence>
<evidence type="ECO:0000256" key="3">
    <source>
        <dbReference type="ARBA" id="ARBA00022553"/>
    </source>
</evidence>
<dbReference type="PROSITE" id="PS50110">
    <property type="entry name" value="RESPONSE_REGULATORY"/>
    <property type="match status" value="1"/>
</dbReference>
<dbReference type="CDD" id="cd17536">
    <property type="entry name" value="REC_YesN-like"/>
    <property type="match status" value="1"/>
</dbReference>
<dbReference type="Pfam" id="PF12833">
    <property type="entry name" value="HTH_18"/>
    <property type="match status" value="1"/>
</dbReference>
<evidence type="ECO:0000259" key="9">
    <source>
        <dbReference type="PROSITE" id="PS01124"/>
    </source>
</evidence>
<protein>
    <submittedName>
        <fullName evidence="11">Two-component system response regulator YesN</fullName>
    </submittedName>
</protein>
<keyword evidence="7" id="KW-0804">Transcription</keyword>
<evidence type="ECO:0000313" key="12">
    <source>
        <dbReference type="EMBL" id="RAI98310.1"/>
    </source>
</evidence>
<dbReference type="EMBL" id="QLLI01000004">
    <property type="protein sequence ID" value="RAI98310.1"/>
    <property type="molecule type" value="Genomic_DNA"/>
</dbReference>
<feature type="domain" description="Response regulatory" evidence="10">
    <location>
        <begin position="3"/>
        <end position="120"/>
    </location>
</feature>
<dbReference type="OrthoDB" id="342399at2"/>
<name>A0A855XQA4_9BACL</name>
<dbReference type="InterPro" id="IPR020449">
    <property type="entry name" value="Tscrpt_reg_AraC-type_HTH"/>
</dbReference>
<feature type="domain" description="HTH araC/xylS-type" evidence="9">
    <location>
        <begin position="435"/>
        <end position="533"/>
    </location>
</feature>
<dbReference type="Pfam" id="PF00072">
    <property type="entry name" value="Response_reg"/>
    <property type="match status" value="1"/>
</dbReference>
<dbReference type="SMART" id="SM00342">
    <property type="entry name" value="HTH_ARAC"/>
    <property type="match status" value="1"/>
</dbReference>
<keyword evidence="14" id="KW-1185">Reference proteome</keyword>
<keyword evidence="3 8" id="KW-0597">Phosphoprotein</keyword>
<reference evidence="11 13" key="1">
    <citation type="submission" date="2018-05" db="EMBL/GenBank/DDBJ databases">
        <title>Freshwater and sediment microbial communities from various areas in North America, analyzing microbe dynamics in response to fracking.</title>
        <authorList>
            <person name="Lamendella R."/>
        </authorList>
    </citation>
    <scope>NUCLEOTIDE SEQUENCE [LARGE SCALE GENOMIC DNA]</scope>
    <source>
        <strain evidence="11 13">DB-3</strain>
        <strain evidence="12 14">NG-13</strain>
    </source>
</reference>
<dbReference type="SMART" id="SM00448">
    <property type="entry name" value="REC"/>
    <property type="match status" value="1"/>
</dbReference>
<dbReference type="GO" id="GO:0000160">
    <property type="term" value="P:phosphorelay signal transduction system"/>
    <property type="evidence" value="ECO:0007669"/>
    <property type="project" value="UniProtKB-KW"/>
</dbReference>
<dbReference type="GO" id="GO:0003700">
    <property type="term" value="F:DNA-binding transcription factor activity"/>
    <property type="evidence" value="ECO:0007669"/>
    <property type="project" value="InterPro"/>
</dbReference>
<dbReference type="PANTHER" id="PTHR42713">
    <property type="entry name" value="HISTIDINE KINASE-RELATED"/>
    <property type="match status" value="1"/>
</dbReference>
<evidence type="ECO:0000313" key="13">
    <source>
        <dbReference type="Proteomes" id="UP000247078"/>
    </source>
</evidence>
<evidence type="ECO:0000256" key="4">
    <source>
        <dbReference type="ARBA" id="ARBA00023012"/>
    </source>
</evidence>
<evidence type="ECO:0000313" key="14">
    <source>
        <dbReference type="Proteomes" id="UP000248827"/>
    </source>
</evidence>
<dbReference type="SUPFAM" id="SSF52172">
    <property type="entry name" value="CheY-like"/>
    <property type="match status" value="1"/>
</dbReference>
<evidence type="ECO:0000256" key="2">
    <source>
        <dbReference type="ARBA" id="ARBA00022490"/>
    </source>
</evidence>
<keyword evidence="2" id="KW-0963">Cytoplasm</keyword>
<dbReference type="InterPro" id="IPR051552">
    <property type="entry name" value="HptR"/>
</dbReference>
<keyword evidence="6" id="KW-0238">DNA-binding</keyword>
<dbReference type="Gene3D" id="1.10.10.60">
    <property type="entry name" value="Homeodomain-like"/>
    <property type="match status" value="2"/>
</dbReference>
<dbReference type="InterPro" id="IPR011006">
    <property type="entry name" value="CheY-like_superfamily"/>
</dbReference>
<evidence type="ECO:0000259" key="10">
    <source>
        <dbReference type="PROSITE" id="PS50110"/>
    </source>
</evidence>
<evidence type="ECO:0000256" key="8">
    <source>
        <dbReference type="PROSITE-ProRule" id="PRU00169"/>
    </source>
</evidence>
<comment type="caution">
    <text evidence="11">The sequence shown here is derived from an EMBL/GenBank/DDBJ whole genome shotgun (WGS) entry which is preliminary data.</text>
</comment>
<dbReference type="InterPro" id="IPR009057">
    <property type="entry name" value="Homeodomain-like_sf"/>
</dbReference>
<organism evidence="11 13">
    <name type="scientific">Paenibacillus pabuli</name>
    <dbReference type="NCBI Taxonomy" id="1472"/>
    <lineage>
        <taxon>Bacteria</taxon>
        <taxon>Bacillati</taxon>
        <taxon>Bacillota</taxon>
        <taxon>Bacilli</taxon>
        <taxon>Bacillales</taxon>
        <taxon>Paenibacillaceae</taxon>
        <taxon>Paenibacillus</taxon>
    </lineage>
</organism>
<dbReference type="GO" id="GO:0005737">
    <property type="term" value="C:cytoplasm"/>
    <property type="evidence" value="ECO:0007669"/>
    <property type="project" value="UniProtKB-SubCell"/>
</dbReference>
<dbReference type="AlphaFoldDB" id="A0A855XQA4"/>
<dbReference type="Gene3D" id="3.40.50.2300">
    <property type="match status" value="1"/>
</dbReference>
<sequence length="533" mass="61173">MYGLLIVDDEKSVVDSLALTIPWEDYGIQEVHRAYSAAEALDIASKYAVDIMITDIRMPEMDGLELILEIRRFSSKIRCIILSGHDEFEYAQKAIQYQAANYLLKPINTDELIQAVTKAIANIEHEWERISSFQQIQHALHANMPLLRNQLLKELLQNKAMSHQILAERLSMLEIPFASSDPFIMMVIRMEEEFSGYDLRSLSLLEYAVTNIAEEVFQHPFKLWHCITEQGYLVFLIKNSDLHALDSVDSHAVRLQNNVQKFLKGAISICLSTEQCFPDHLSDLYLASVSAINRNVGSNKSYFITLDKKDADSHEQQNLINLYEPPLLPNLLESGNWDEAISKISRILFLNEVGKELSHDQLFTVLLYLSSTFSISLKSQDTTVEEMLGEEFEFLLRKKSQLSGQRIYSWAEKMINQRRKQASNQLMNAHEQITSNVRTYIQKHLAEGISLQVIADYIGLHPVYLSKVYKTVTGETIGDYLYSLRMNRASYLLMNTDLKIADVSKALGFLAPPHFIKIFKKHYGCTPQEFRTR</sequence>
<evidence type="ECO:0000313" key="11">
    <source>
        <dbReference type="EMBL" id="PWW34325.1"/>
    </source>
</evidence>
<evidence type="ECO:0000256" key="5">
    <source>
        <dbReference type="ARBA" id="ARBA00023015"/>
    </source>
</evidence>
<dbReference type="GO" id="GO:0043565">
    <property type="term" value="F:sequence-specific DNA binding"/>
    <property type="evidence" value="ECO:0007669"/>
    <property type="project" value="InterPro"/>
</dbReference>
<accession>A0A855XQA4</accession>
<keyword evidence="5" id="KW-0805">Transcription regulation</keyword>